<feature type="compositionally biased region" description="Basic and acidic residues" evidence="1">
    <location>
        <begin position="181"/>
        <end position="190"/>
    </location>
</feature>
<evidence type="ECO:0000313" key="3">
    <source>
        <dbReference type="Proteomes" id="UP000007801"/>
    </source>
</evidence>
<name>B3M0F8_DROAN</name>
<keyword evidence="3" id="KW-1185">Reference proteome</keyword>
<proteinExistence type="predicted"/>
<dbReference type="AlphaFoldDB" id="B3M0F8"/>
<evidence type="ECO:0000256" key="1">
    <source>
        <dbReference type="SAM" id="MobiDB-lite"/>
    </source>
</evidence>
<dbReference type="InParanoid" id="B3M0F8"/>
<dbReference type="HOGENOM" id="CLU_1385514_0_0_1"/>
<dbReference type="GeneID" id="6499455"/>
<dbReference type="OMA" id="QYHRFVF"/>
<dbReference type="KEGG" id="dan:6499455"/>
<dbReference type="eggNOG" id="ENOG502TM7S">
    <property type="taxonomic scope" value="Eukaryota"/>
</dbReference>
<dbReference type="OrthoDB" id="70030at2759"/>
<evidence type="ECO:0000313" key="2">
    <source>
        <dbReference type="EMBL" id="EDV43164.1"/>
    </source>
</evidence>
<reference evidence="2 3" key="1">
    <citation type="journal article" date="2007" name="Nature">
        <title>Evolution of genes and genomes on the Drosophila phylogeny.</title>
        <authorList>
            <consortium name="Drosophila 12 Genomes Consortium"/>
            <person name="Clark A.G."/>
            <person name="Eisen M.B."/>
            <person name="Smith D.R."/>
            <person name="Bergman C.M."/>
            <person name="Oliver B."/>
            <person name="Markow T.A."/>
            <person name="Kaufman T.C."/>
            <person name="Kellis M."/>
            <person name="Gelbart W."/>
            <person name="Iyer V.N."/>
            <person name="Pollard D.A."/>
            <person name="Sackton T.B."/>
            <person name="Larracuente A.M."/>
            <person name="Singh N.D."/>
            <person name="Abad J.P."/>
            <person name="Abt D.N."/>
            <person name="Adryan B."/>
            <person name="Aguade M."/>
            <person name="Akashi H."/>
            <person name="Anderson W.W."/>
            <person name="Aquadro C.F."/>
            <person name="Ardell D.H."/>
            <person name="Arguello R."/>
            <person name="Artieri C.G."/>
            <person name="Barbash D.A."/>
            <person name="Barker D."/>
            <person name="Barsanti P."/>
            <person name="Batterham P."/>
            <person name="Batzoglou S."/>
            <person name="Begun D."/>
            <person name="Bhutkar A."/>
            <person name="Blanco E."/>
            <person name="Bosak S.A."/>
            <person name="Bradley R.K."/>
            <person name="Brand A.D."/>
            <person name="Brent M.R."/>
            <person name="Brooks A.N."/>
            <person name="Brown R.H."/>
            <person name="Butlin R.K."/>
            <person name="Caggese C."/>
            <person name="Calvi B.R."/>
            <person name="Bernardo de Carvalho A."/>
            <person name="Caspi A."/>
            <person name="Castrezana S."/>
            <person name="Celniker S.E."/>
            <person name="Chang J.L."/>
            <person name="Chapple C."/>
            <person name="Chatterji S."/>
            <person name="Chinwalla A."/>
            <person name="Civetta A."/>
            <person name="Clifton S.W."/>
            <person name="Comeron J.M."/>
            <person name="Costello J.C."/>
            <person name="Coyne J.A."/>
            <person name="Daub J."/>
            <person name="David R.G."/>
            <person name="Delcher A.L."/>
            <person name="Delehaunty K."/>
            <person name="Do C.B."/>
            <person name="Ebling H."/>
            <person name="Edwards K."/>
            <person name="Eickbush T."/>
            <person name="Evans J.D."/>
            <person name="Filipski A."/>
            <person name="Findeiss S."/>
            <person name="Freyhult E."/>
            <person name="Fulton L."/>
            <person name="Fulton R."/>
            <person name="Garcia A.C."/>
            <person name="Gardiner A."/>
            <person name="Garfield D.A."/>
            <person name="Garvin B.E."/>
            <person name="Gibson G."/>
            <person name="Gilbert D."/>
            <person name="Gnerre S."/>
            <person name="Godfrey J."/>
            <person name="Good R."/>
            <person name="Gotea V."/>
            <person name="Gravely B."/>
            <person name="Greenberg A.J."/>
            <person name="Griffiths-Jones S."/>
            <person name="Gross S."/>
            <person name="Guigo R."/>
            <person name="Gustafson E.A."/>
            <person name="Haerty W."/>
            <person name="Hahn M.W."/>
            <person name="Halligan D.L."/>
            <person name="Halpern A.L."/>
            <person name="Halter G.M."/>
            <person name="Han M.V."/>
            <person name="Heger A."/>
            <person name="Hillier L."/>
            <person name="Hinrichs A.S."/>
            <person name="Holmes I."/>
            <person name="Hoskins R.A."/>
            <person name="Hubisz M.J."/>
            <person name="Hultmark D."/>
            <person name="Huntley M.A."/>
            <person name="Jaffe D.B."/>
            <person name="Jagadeeshan S."/>
            <person name="Jeck W.R."/>
            <person name="Johnson J."/>
            <person name="Jones C.D."/>
            <person name="Jordan W.C."/>
            <person name="Karpen G.H."/>
            <person name="Kataoka E."/>
            <person name="Keightley P.D."/>
            <person name="Kheradpour P."/>
            <person name="Kirkness E.F."/>
            <person name="Koerich L.B."/>
            <person name="Kristiansen K."/>
            <person name="Kudrna D."/>
            <person name="Kulathinal R.J."/>
            <person name="Kumar S."/>
            <person name="Kwok R."/>
            <person name="Lander E."/>
            <person name="Langley C.H."/>
            <person name="Lapoint R."/>
            <person name="Lazzaro B.P."/>
            <person name="Lee S.J."/>
            <person name="Levesque L."/>
            <person name="Li R."/>
            <person name="Lin C.F."/>
            <person name="Lin M.F."/>
            <person name="Lindblad-Toh K."/>
            <person name="Llopart A."/>
            <person name="Long M."/>
            <person name="Low L."/>
            <person name="Lozovsky E."/>
            <person name="Lu J."/>
            <person name="Luo M."/>
            <person name="Machado C.A."/>
            <person name="Makalowski W."/>
            <person name="Marzo M."/>
            <person name="Matsuda M."/>
            <person name="Matzkin L."/>
            <person name="McAllister B."/>
            <person name="McBride C.S."/>
            <person name="McKernan B."/>
            <person name="McKernan K."/>
            <person name="Mendez-Lago M."/>
            <person name="Minx P."/>
            <person name="Mollenhauer M.U."/>
            <person name="Montooth K."/>
            <person name="Mount S.M."/>
            <person name="Mu X."/>
            <person name="Myers E."/>
            <person name="Negre B."/>
            <person name="Newfeld S."/>
            <person name="Nielsen R."/>
            <person name="Noor M.A."/>
            <person name="O'Grady P."/>
            <person name="Pachter L."/>
            <person name="Papaceit M."/>
            <person name="Parisi M.J."/>
            <person name="Parisi M."/>
            <person name="Parts L."/>
            <person name="Pedersen J.S."/>
            <person name="Pesole G."/>
            <person name="Phillippy A.M."/>
            <person name="Ponting C.P."/>
            <person name="Pop M."/>
            <person name="Porcelli D."/>
            <person name="Powell J.R."/>
            <person name="Prohaska S."/>
            <person name="Pruitt K."/>
            <person name="Puig M."/>
            <person name="Quesneville H."/>
            <person name="Ram K.R."/>
            <person name="Rand D."/>
            <person name="Rasmussen M.D."/>
            <person name="Reed L.K."/>
            <person name="Reenan R."/>
            <person name="Reily A."/>
            <person name="Remington K.A."/>
            <person name="Rieger T.T."/>
            <person name="Ritchie M.G."/>
            <person name="Robin C."/>
            <person name="Rogers Y.H."/>
            <person name="Rohde C."/>
            <person name="Rozas J."/>
            <person name="Rubenfield M.J."/>
            <person name="Ruiz A."/>
            <person name="Russo S."/>
            <person name="Salzberg S.L."/>
            <person name="Sanchez-Gracia A."/>
            <person name="Saranga D.J."/>
            <person name="Sato H."/>
            <person name="Schaeffer S.W."/>
            <person name="Schatz M.C."/>
            <person name="Schlenke T."/>
            <person name="Schwartz R."/>
            <person name="Segarra C."/>
            <person name="Singh R.S."/>
            <person name="Sirot L."/>
            <person name="Sirota M."/>
            <person name="Sisneros N.B."/>
            <person name="Smith C.D."/>
            <person name="Smith T.F."/>
            <person name="Spieth J."/>
            <person name="Stage D.E."/>
            <person name="Stark A."/>
            <person name="Stephan W."/>
            <person name="Strausberg R.L."/>
            <person name="Strempel S."/>
            <person name="Sturgill D."/>
            <person name="Sutton G."/>
            <person name="Sutton G.G."/>
            <person name="Tao W."/>
            <person name="Teichmann S."/>
            <person name="Tobari Y.N."/>
            <person name="Tomimura Y."/>
            <person name="Tsolas J.M."/>
            <person name="Valente V.L."/>
            <person name="Venter E."/>
            <person name="Venter J.C."/>
            <person name="Vicario S."/>
            <person name="Vieira F.G."/>
            <person name="Vilella A.J."/>
            <person name="Villasante A."/>
            <person name="Walenz B."/>
            <person name="Wang J."/>
            <person name="Wasserman M."/>
            <person name="Watts T."/>
            <person name="Wilson D."/>
            <person name="Wilson R.K."/>
            <person name="Wing R.A."/>
            <person name="Wolfner M.F."/>
            <person name="Wong A."/>
            <person name="Wong G.K."/>
            <person name="Wu C.I."/>
            <person name="Wu G."/>
            <person name="Yamamoto D."/>
            <person name="Yang H.P."/>
            <person name="Yang S.P."/>
            <person name="Yorke J.A."/>
            <person name="Yoshida K."/>
            <person name="Zdobnov E."/>
            <person name="Zhang P."/>
            <person name="Zhang Y."/>
            <person name="Zimin A.V."/>
            <person name="Baldwin J."/>
            <person name="Abdouelleil A."/>
            <person name="Abdulkadir J."/>
            <person name="Abebe A."/>
            <person name="Abera B."/>
            <person name="Abreu J."/>
            <person name="Acer S.C."/>
            <person name="Aftuck L."/>
            <person name="Alexander A."/>
            <person name="An P."/>
            <person name="Anderson E."/>
            <person name="Anderson S."/>
            <person name="Arachi H."/>
            <person name="Azer M."/>
            <person name="Bachantsang P."/>
            <person name="Barry A."/>
            <person name="Bayul T."/>
            <person name="Berlin A."/>
            <person name="Bessette D."/>
            <person name="Bloom T."/>
            <person name="Blye J."/>
            <person name="Boguslavskiy L."/>
            <person name="Bonnet C."/>
            <person name="Boukhgalter B."/>
            <person name="Bourzgui I."/>
            <person name="Brown A."/>
            <person name="Cahill P."/>
            <person name="Channer S."/>
            <person name="Cheshatsang Y."/>
            <person name="Chuda L."/>
            <person name="Citroen M."/>
            <person name="Collymore A."/>
            <person name="Cooke P."/>
            <person name="Costello M."/>
            <person name="D'Aco K."/>
            <person name="Daza R."/>
            <person name="De Haan G."/>
            <person name="DeGray S."/>
            <person name="DeMaso C."/>
            <person name="Dhargay N."/>
            <person name="Dooley K."/>
            <person name="Dooley E."/>
            <person name="Doricent M."/>
            <person name="Dorje P."/>
            <person name="Dorjee K."/>
            <person name="Dupes A."/>
            <person name="Elong R."/>
            <person name="Falk J."/>
            <person name="Farina A."/>
            <person name="Faro S."/>
            <person name="Ferguson D."/>
            <person name="Fisher S."/>
            <person name="Foley C.D."/>
            <person name="Franke A."/>
            <person name="Friedrich D."/>
            <person name="Gadbois L."/>
            <person name="Gearin G."/>
            <person name="Gearin C.R."/>
            <person name="Giannoukos G."/>
            <person name="Goode T."/>
            <person name="Graham J."/>
            <person name="Grandbois E."/>
            <person name="Grewal S."/>
            <person name="Gyaltsen K."/>
            <person name="Hafez N."/>
            <person name="Hagos B."/>
            <person name="Hall J."/>
            <person name="Henson C."/>
            <person name="Hollinger A."/>
            <person name="Honan T."/>
            <person name="Huard M.D."/>
            <person name="Hughes L."/>
            <person name="Hurhula B."/>
            <person name="Husby M.E."/>
            <person name="Kamat A."/>
            <person name="Kanga B."/>
            <person name="Kashin S."/>
            <person name="Khazanovich D."/>
            <person name="Kisner P."/>
            <person name="Lance K."/>
            <person name="Lara M."/>
            <person name="Lee W."/>
            <person name="Lennon N."/>
            <person name="Letendre F."/>
            <person name="LeVine R."/>
            <person name="Lipovsky A."/>
            <person name="Liu X."/>
            <person name="Liu J."/>
            <person name="Liu S."/>
            <person name="Lokyitsang T."/>
            <person name="Lokyitsang Y."/>
            <person name="Lubonja R."/>
            <person name="Lui A."/>
            <person name="MacDonald P."/>
            <person name="Magnisalis V."/>
            <person name="Maru K."/>
            <person name="Matthews C."/>
            <person name="McCusker W."/>
            <person name="McDonough S."/>
            <person name="Mehta T."/>
            <person name="Meldrim J."/>
            <person name="Meneus L."/>
            <person name="Mihai O."/>
            <person name="Mihalev A."/>
            <person name="Mihova T."/>
            <person name="Mittelman R."/>
            <person name="Mlenga V."/>
            <person name="Montmayeur A."/>
            <person name="Mulrain L."/>
            <person name="Navidi A."/>
            <person name="Naylor J."/>
            <person name="Negash T."/>
            <person name="Nguyen T."/>
            <person name="Nguyen N."/>
            <person name="Nicol R."/>
            <person name="Norbu C."/>
            <person name="Norbu N."/>
            <person name="Novod N."/>
            <person name="O'Neill B."/>
            <person name="Osman S."/>
            <person name="Markiewicz E."/>
            <person name="Oyono O.L."/>
            <person name="Patti C."/>
            <person name="Phunkhang P."/>
            <person name="Pierre F."/>
            <person name="Priest M."/>
            <person name="Raghuraman S."/>
            <person name="Rege F."/>
            <person name="Reyes R."/>
            <person name="Rise C."/>
            <person name="Rogov P."/>
            <person name="Ross K."/>
            <person name="Ryan E."/>
            <person name="Settipalli S."/>
            <person name="Shea T."/>
            <person name="Sherpa N."/>
            <person name="Shi L."/>
            <person name="Shih D."/>
            <person name="Sparrow T."/>
            <person name="Spaulding J."/>
            <person name="Stalker J."/>
            <person name="Stange-Thomann N."/>
            <person name="Stavropoulos S."/>
            <person name="Stone C."/>
            <person name="Strader C."/>
            <person name="Tesfaye S."/>
            <person name="Thomson T."/>
            <person name="Thoulutsang Y."/>
            <person name="Thoulutsang D."/>
            <person name="Topham K."/>
            <person name="Topping I."/>
            <person name="Tsamla T."/>
            <person name="Vassiliev H."/>
            <person name="Vo A."/>
            <person name="Wangchuk T."/>
            <person name="Wangdi T."/>
            <person name="Weiand M."/>
            <person name="Wilkinson J."/>
            <person name="Wilson A."/>
            <person name="Yadav S."/>
            <person name="Young G."/>
            <person name="Yu Q."/>
            <person name="Zembek L."/>
            <person name="Zhong D."/>
            <person name="Zimmer A."/>
            <person name="Zwirko Z."/>
            <person name="Jaffe D.B."/>
            <person name="Alvarez P."/>
            <person name="Brockman W."/>
            <person name="Butler J."/>
            <person name="Chin C."/>
            <person name="Gnerre S."/>
            <person name="Grabherr M."/>
            <person name="Kleber M."/>
            <person name="Mauceli E."/>
            <person name="MacCallum I."/>
        </authorList>
    </citation>
    <scope>NUCLEOTIDE SEQUENCE [LARGE SCALE GENOMIC DNA]</scope>
    <source>
        <strain evidence="3">Tucson 14024-0371.13</strain>
    </source>
</reference>
<feature type="region of interest" description="Disordered" evidence="1">
    <location>
        <begin position="162"/>
        <end position="190"/>
    </location>
</feature>
<organism evidence="2 3">
    <name type="scientific">Drosophila ananassae</name>
    <name type="common">Fruit fly</name>
    <dbReference type="NCBI Taxonomy" id="7217"/>
    <lineage>
        <taxon>Eukaryota</taxon>
        <taxon>Metazoa</taxon>
        <taxon>Ecdysozoa</taxon>
        <taxon>Arthropoda</taxon>
        <taxon>Hexapoda</taxon>
        <taxon>Insecta</taxon>
        <taxon>Pterygota</taxon>
        <taxon>Neoptera</taxon>
        <taxon>Endopterygota</taxon>
        <taxon>Diptera</taxon>
        <taxon>Brachycera</taxon>
        <taxon>Muscomorpha</taxon>
        <taxon>Ephydroidea</taxon>
        <taxon>Drosophilidae</taxon>
        <taxon>Drosophila</taxon>
        <taxon>Sophophora</taxon>
    </lineage>
</organism>
<protein>
    <submittedName>
        <fullName evidence="2">Uncharacterized protein</fullName>
    </submittedName>
</protein>
<gene>
    <name evidence="2" type="primary">Dana\GF16661</name>
    <name evidence="2" type="synonym">dana_GLEANR_17928</name>
    <name evidence="2" type="ORF">GF16661</name>
</gene>
<dbReference type="EMBL" id="CH902617">
    <property type="protein sequence ID" value="EDV43164.1"/>
    <property type="molecule type" value="Genomic_DNA"/>
</dbReference>
<dbReference type="PhylomeDB" id="B3M0F8"/>
<dbReference type="Proteomes" id="UP000007801">
    <property type="component" value="Unassembled WGS sequence"/>
</dbReference>
<accession>B3M0F8</accession>
<sequence>MGANNSKPQTVQMANPIPFQITREVVERIDQSAGHITMPTSNMCEKCKQRERGGASASTDAAPKTIDQKAAEVVAVQPMPVAAAWKRRSSEIEEAHFDTSLQRVQEIFGKPTKWTKDCAGEISKLEEDLVFCYQKYANEPLQCAPLASQYHRFVFGKQAAEIARPRKDSPDDGDSSIKSPKNLDAKIEYN</sequence>